<evidence type="ECO:0000313" key="1">
    <source>
        <dbReference type="EMBL" id="ALG12661.1"/>
    </source>
</evidence>
<accession>A0A0N9I462</accession>
<organism evidence="1 2">
    <name type="scientific">Kibdelosporangium phytohabitans</name>
    <dbReference type="NCBI Taxonomy" id="860235"/>
    <lineage>
        <taxon>Bacteria</taxon>
        <taxon>Bacillati</taxon>
        <taxon>Actinomycetota</taxon>
        <taxon>Actinomycetes</taxon>
        <taxon>Pseudonocardiales</taxon>
        <taxon>Pseudonocardiaceae</taxon>
        <taxon>Kibdelosporangium</taxon>
    </lineage>
</organism>
<proteinExistence type="predicted"/>
<keyword evidence="2" id="KW-1185">Reference proteome</keyword>
<name>A0A0N9I462_9PSEU</name>
<dbReference type="KEGG" id="kphy:AOZ06_42590"/>
<sequence length="315" mass="35685">MFFVYRSHYEGPLSKYVRRLPDESVLAWFQRNWHTADLEPELGVDPYGLDSIFDNAAKHGLPVPTSADDLREALHKHLYVEGGEDYVRLDEHSLRVRTDDDEVELAYYFFDDTVIAQSPERLAYLVHDQWPLPDTADAPARFTPSVPVLPAGQSGADDATTYAVLMTFSDGESLAITTPWEFPGVSLGNLAAHLRATEPNANWDPELLVLRELVEPGDDTIGPALERCNRWPGFNLNETPWPGLPWDHELTDGRDPGLSKIHVSDHLAHMAIHIDDTFGYQQWYLFDTTWAATHPDLAQSLLRYAGHWDPLERTD</sequence>
<gene>
    <name evidence="1" type="ORF">AOZ06_42590</name>
</gene>
<dbReference type="AlphaFoldDB" id="A0A0N9I462"/>
<dbReference type="OrthoDB" id="3665167at2"/>
<reference evidence="1 2" key="1">
    <citation type="submission" date="2015-07" db="EMBL/GenBank/DDBJ databases">
        <title>Genome sequencing of Kibdelosporangium phytohabitans.</title>
        <authorList>
            <person name="Qin S."/>
            <person name="Xing K."/>
        </authorList>
    </citation>
    <scope>NUCLEOTIDE SEQUENCE [LARGE SCALE GENOMIC DNA]</scope>
    <source>
        <strain evidence="1 2">KLBMP1111</strain>
    </source>
</reference>
<protein>
    <submittedName>
        <fullName evidence="1">Uncharacterized protein</fullName>
    </submittedName>
</protein>
<dbReference type="RefSeq" id="WP_054294553.1">
    <property type="nucleotide sequence ID" value="NZ_CP012752.1"/>
</dbReference>
<evidence type="ECO:0000313" key="2">
    <source>
        <dbReference type="Proteomes" id="UP000063699"/>
    </source>
</evidence>
<dbReference type="EMBL" id="CP012752">
    <property type="protein sequence ID" value="ALG12661.1"/>
    <property type="molecule type" value="Genomic_DNA"/>
</dbReference>
<dbReference type="Proteomes" id="UP000063699">
    <property type="component" value="Chromosome"/>
</dbReference>